<gene>
    <name evidence="1" type="ORF">H1P_680028</name>
</gene>
<organism evidence="1 2">
    <name type="scientific">Hyella patelloides LEGE 07179</name>
    <dbReference type="NCBI Taxonomy" id="945734"/>
    <lineage>
        <taxon>Bacteria</taxon>
        <taxon>Bacillati</taxon>
        <taxon>Cyanobacteriota</taxon>
        <taxon>Cyanophyceae</taxon>
        <taxon>Pleurocapsales</taxon>
        <taxon>Hyellaceae</taxon>
        <taxon>Hyella</taxon>
    </lineage>
</organism>
<sequence length="83" mass="10016">MSPEKIIQNKITEEINLIPEENRQELYELIRSFRTNLKQKKSDSDRIMEFAGSWLDISDEDFNDFGEEIEQRRQVSASRRFEF</sequence>
<accession>A0A563W333</accession>
<dbReference type="OrthoDB" id="467338at2"/>
<dbReference type="RefSeq" id="WP_144867343.1">
    <property type="nucleotide sequence ID" value="NZ_LR213827.1"/>
</dbReference>
<protein>
    <submittedName>
        <fullName evidence="1">Uncharacterized protein</fullName>
    </submittedName>
</protein>
<evidence type="ECO:0000313" key="1">
    <source>
        <dbReference type="EMBL" id="VEP18060.1"/>
    </source>
</evidence>
<dbReference type="AlphaFoldDB" id="A0A563W333"/>
<keyword evidence="2" id="KW-1185">Reference proteome</keyword>
<dbReference type="EMBL" id="CAACVJ010000645">
    <property type="protein sequence ID" value="VEP18060.1"/>
    <property type="molecule type" value="Genomic_DNA"/>
</dbReference>
<reference evidence="1 2" key="1">
    <citation type="submission" date="2019-01" db="EMBL/GenBank/DDBJ databases">
        <authorList>
            <person name="Brito A."/>
        </authorList>
    </citation>
    <scope>NUCLEOTIDE SEQUENCE [LARGE SCALE GENOMIC DNA]</scope>
    <source>
        <strain evidence="1">1</strain>
    </source>
</reference>
<dbReference type="Proteomes" id="UP000320055">
    <property type="component" value="Unassembled WGS sequence"/>
</dbReference>
<evidence type="ECO:0000313" key="2">
    <source>
        <dbReference type="Proteomes" id="UP000320055"/>
    </source>
</evidence>
<name>A0A563W333_9CYAN</name>
<proteinExistence type="predicted"/>